<feature type="non-terminal residue" evidence="1">
    <location>
        <position position="223"/>
    </location>
</feature>
<sequence length="223" mass="25551">MNRRSAKAKDNNRDRSATSEDTVEAETEHNSQRQETDEINVWIDTPIKTYVDILIQVTTASIMQNIRQYMDQQMEVQREWNIRCMETINQRFAQLEQTNTLDSEIRNNQVSDNDPAMARQYPESNRRNILQAPNTERSMDPQEGNYPSTPVINDLIARIDSESSQVGELGLDIKSVKYKSTNRKYPALNYVSLSSISDAQGMFSKEATITVVIVVDLKKLTLV</sequence>
<name>A0ACA9QQJ0_9GLOM</name>
<dbReference type="Proteomes" id="UP000789366">
    <property type="component" value="Unassembled WGS sequence"/>
</dbReference>
<organism evidence="1 2">
    <name type="scientific">Cetraspora pellucida</name>
    <dbReference type="NCBI Taxonomy" id="1433469"/>
    <lineage>
        <taxon>Eukaryota</taxon>
        <taxon>Fungi</taxon>
        <taxon>Fungi incertae sedis</taxon>
        <taxon>Mucoromycota</taxon>
        <taxon>Glomeromycotina</taxon>
        <taxon>Glomeromycetes</taxon>
        <taxon>Diversisporales</taxon>
        <taxon>Gigasporaceae</taxon>
        <taxon>Cetraspora</taxon>
    </lineage>
</organism>
<evidence type="ECO:0000313" key="2">
    <source>
        <dbReference type="Proteomes" id="UP000789366"/>
    </source>
</evidence>
<reference evidence="1" key="1">
    <citation type="submission" date="2021-06" db="EMBL/GenBank/DDBJ databases">
        <authorList>
            <person name="Kallberg Y."/>
            <person name="Tangrot J."/>
            <person name="Rosling A."/>
        </authorList>
    </citation>
    <scope>NUCLEOTIDE SEQUENCE</scope>
    <source>
        <strain evidence="1">28 12/20/2015</strain>
    </source>
</reference>
<accession>A0ACA9QQJ0</accession>
<dbReference type="EMBL" id="CAJVPW010049045">
    <property type="protein sequence ID" value="CAG8762298.1"/>
    <property type="molecule type" value="Genomic_DNA"/>
</dbReference>
<keyword evidence="2" id="KW-1185">Reference proteome</keyword>
<comment type="caution">
    <text evidence="1">The sequence shown here is derived from an EMBL/GenBank/DDBJ whole genome shotgun (WGS) entry which is preliminary data.</text>
</comment>
<proteinExistence type="predicted"/>
<evidence type="ECO:0000313" key="1">
    <source>
        <dbReference type="EMBL" id="CAG8762298.1"/>
    </source>
</evidence>
<protein>
    <submittedName>
        <fullName evidence="1">1585_t:CDS:1</fullName>
    </submittedName>
</protein>
<gene>
    <name evidence="1" type="ORF">SPELUC_LOCUS15220</name>
</gene>